<name>A0A914SD00_PAREQ</name>
<dbReference type="AlphaFoldDB" id="A0A914SD00"/>
<protein>
    <submittedName>
        <fullName evidence="2">Uncharacterized protein</fullName>
    </submittedName>
</protein>
<keyword evidence="1" id="KW-1185">Reference proteome</keyword>
<accession>A0A914SD00</accession>
<reference evidence="2" key="1">
    <citation type="submission" date="2022-11" db="UniProtKB">
        <authorList>
            <consortium name="WormBaseParasite"/>
        </authorList>
    </citation>
    <scope>IDENTIFICATION</scope>
</reference>
<dbReference type="Proteomes" id="UP000887564">
    <property type="component" value="Unplaced"/>
</dbReference>
<organism evidence="1 2">
    <name type="scientific">Parascaris equorum</name>
    <name type="common">Equine roundworm</name>
    <dbReference type="NCBI Taxonomy" id="6256"/>
    <lineage>
        <taxon>Eukaryota</taxon>
        <taxon>Metazoa</taxon>
        <taxon>Ecdysozoa</taxon>
        <taxon>Nematoda</taxon>
        <taxon>Chromadorea</taxon>
        <taxon>Rhabditida</taxon>
        <taxon>Spirurina</taxon>
        <taxon>Ascaridomorpha</taxon>
        <taxon>Ascaridoidea</taxon>
        <taxon>Ascarididae</taxon>
        <taxon>Parascaris</taxon>
    </lineage>
</organism>
<evidence type="ECO:0000313" key="1">
    <source>
        <dbReference type="Proteomes" id="UP000887564"/>
    </source>
</evidence>
<evidence type="ECO:0000313" key="2">
    <source>
        <dbReference type="WBParaSite" id="PEQ_0001195101-mRNA-1"/>
    </source>
</evidence>
<proteinExistence type="predicted"/>
<sequence>MTLEEGRGIPSSGEFFGQLCCRPHELRDNKARTQLTC</sequence>
<dbReference type="WBParaSite" id="PEQ_0001195101-mRNA-1">
    <property type="protein sequence ID" value="PEQ_0001195101-mRNA-1"/>
    <property type="gene ID" value="PEQ_0001195101"/>
</dbReference>